<protein>
    <recommendedName>
        <fullName evidence="3">DDE Tnp4 domain-containing protein</fullName>
    </recommendedName>
</protein>
<evidence type="ECO:0000313" key="4">
    <source>
        <dbReference type="EMBL" id="KAJ1180751.1"/>
    </source>
</evidence>
<dbReference type="GO" id="GO:0046872">
    <property type="term" value="F:metal ion binding"/>
    <property type="evidence" value="ECO:0007669"/>
    <property type="project" value="UniProtKB-KW"/>
</dbReference>
<evidence type="ECO:0000256" key="1">
    <source>
        <dbReference type="ARBA" id="ARBA00001968"/>
    </source>
</evidence>
<keyword evidence="2" id="KW-0479">Metal-binding</keyword>
<proteinExistence type="predicted"/>
<dbReference type="Pfam" id="PF13359">
    <property type="entry name" value="DDE_Tnp_4"/>
    <property type="match status" value="1"/>
</dbReference>
<comment type="cofactor">
    <cofactor evidence="1">
        <name>a divalent metal cation</name>
        <dbReference type="ChEBI" id="CHEBI:60240"/>
    </cofactor>
</comment>
<name>A0AAV7TWD4_PLEWA</name>
<accession>A0AAV7TWD4</accession>
<reference evidence="4" key="1">
    <citation type="journal article" date="2022" name="bioRxiv">
        <title>Sequencing and chromosome-scale assembly of the giantPleurodeles waltlgenome.</title>
        <authorList>
            <person name="Brown T."/>
            <person name="Elewa A."/>
            <person name="Iarovenko S."/>
            <person name="Subramanian E."/>
            <person name="Araus A.J."/>
            <person name="Petzold A."/>
            <person name="Susuki M."/>
            <person name="Suzuki K.-i.T."/>
            <person name="Hayashi T."/>
            <person name="Toyoda A."/>
            <person name="Oliveira C."/>
            <person name="Osipova E."/>
            <person name="Leigh N.D."/>
            <person name="Simon A."/>
            <person name="Yun M.H."/>
        </authorList>
    </citation>
    <scope>NUCLEOTIDE SEQUENCE</scope>
    <source>
        <strain evidence="4">20211129_DDA</strain>
        <tissue evidence="4">Liver</tissue>
    </source>
</reference>
<evidence type="ECO:0000259" key="3">
    <source>
        <dbReference type="Pfam" id="PF13359"/>
    </source>
</evidence>
<dbReference type="InterPro" id="IPR027806">
    <property type="entry name" value="HARBI1_dom"/>
</dbReference>
<dbReference type="Proteomes" id="UP001066276">
    <property type="component" value="Chromosome 3_2"/>
</dbReference>
<sequence>AIDGIHIAIIPPRVSEQVYRNRKNFHSMKIQLVCTADQYISHVNAMFPSSVHDSFVLRNSSVPQKMEQLQEDRAWIIG</sequence>
<feature type="non-terminal residue" evidence="4">
    <location>
        <position position="1"/>
    </location>
</feature>
<feature type="domain" description="DDE Tnp4" evidence="3">
    <location>
        <begin position="2"/>
        <end position="71"/>
    </location>
</feature>
<evidence type="ECO:0000313" key="5">
    <source>
        <dbReference type="Proteomes" id="UP001066276"/>
    </source>
</evidence>
<organism evidence="4 5">
    <name type="scientific">Pleurodeles waltl</name>
    <name type="common">Iberian ribbed newt</name>
    <dbReference type="NCBI Taxonomy" id="8319"/>
    <lineage>
        <taxon>Eukaryota</taxon>
        <taxon>Metazoa</taxon>
        <taxon>Chordata</taxon>
        <taxon>Craniata</taxon>
        <taxon>Vertebrata</taxon>
        <taxon>Euteleostomi</taxon>
        <taxon>Amphibia</taxon>
        <taxon>Batrachia</taxon>
        <taxon>Caudata</taxon>
        <taxon>Salamandroidea</taxon>
        <taxon>Salamandridae</taxon>
        <taxon>Pleurodelinae</taxon>
        <taxon>Pleurodeles</taxon>
    </lineage>
</organism>
<dbReference type="EMBL" id="JANPWB010000006">
    <property type="protein sequence ID" value="KAJ1180751.1"/>
    <property type="molecule type" value="Genomic_DNA"/>
</dbReference>
<evidence type="ECO:0000256" key="2">
    <source>
        <dbReference type="ARBA" id="ARBA00022723"/>
    </source>
</evidence>
<keyword evidence="5" id="KW-1185">Reference proteome</keyword>
<feature type="non-terminal residue" evidence="4">
    <location>
        <position position="78"/>
    </location>
</feature>
<dbReference type="AlphaFoldDB" id="A0AAV7TWD4"/>
<comment type="caution">
    <text evidence="4">The sequence shown here is derived from an EMBL/GenBank/DDBJ whole genome shotgun (WGS) entry which is preliminary data.</text>
</comment>
<gene>
    <name evidence="4" type="ORF">NDU88_005968</name>
</gene>